<dbReference type="EMBL" id="QXGE01004983">
    <property type="protein sequence ID" value="KAE9268858.1"/>
    <property type="molecule type" value="Genomic_DNA"/>
</dbReference>
<organism evidence="2 6">
    <name type="scientific">Phytophthora fragariae</name>
    <dbReference type="NCBI Taxonomy" id="53985"/>
    <lineage>
        <taxon>Eukaryota</taxon>
        <taxon>Sar</taxon>
        <taxon>Stramenopiles</taxon>
        <taxon>Oomycota</taxon>
        <taxon>Peronosporomycetes</taxon>
        <taxon>Peronosporales</taxon>
        <taxon>Peronosporaceae</taxon>
        <taxon>Phytophthora</taxon>
    </lineage>
</organism>
<evidence type="ECO:0000313" key="6">
    <source>
        <dbReference type="Proteomes" id="UP000440732"/>
    </source>
</evidence>
<gene>
    <name evidence="3" type="ORF">PF001_g29478</name>
    <name evidence="2" type="ORF">PF006_g29490</name>
    <name evidence="4" type="ORF">PF008_g29259</name>
    <name evidence="1" type="ORF">PF010_g29418</name>
</gene>
<dbReference type="EMBL" id="QXFX01004901">
    <property type="protein sequence ID" value="KAE9062400.1"/>
    <property type="molecule type" value="Genomic_DNA"/>
</dbReference>
<protein>
    <submittedName>
        <fullName evidence="2">Uncharacterized protein</fullName>
    </submittedName>
</protein>
<evidence type="ECO:0000313" key="1">
    <source>
        <dbReference type="EMBL" id="KAE9062400.1"/>
    </source>
</evidence>
<proteinExistence type="predicted"/>
<dbReference type="Proteomes" id="UP000486351">
    <property type="component" value="Unassembled WGS sequence"/>
</dbReference>
<dbReference type="AlphaFoldDB" id="A0A6A3Q6G1"/>
<dbReference type="Proteomes" id="UP000437068">
    <property type="component" value="Unassembled WGS sequence"/>
</dbReference>
<sequence>MKKRIETLEIGLATLKLGDADARKKKNAVYARFVMHSMARNSKNAPTVSTKPHIQ</sequence>
<accession>A0A6A3Q6G1</accession>
<comment type="caution">
    <text evidence="2">The sequence shown here is derived from an EMBL/GenBank/DDBJ whole genome shotgun (WGS) entry which is preliminary data.</text>
</comment>
<dbReference type="Proteomes" id="UP000488956">
    <property type="component" value="Unassembled WGS sequence"/>
</dbReference>
<evidence type="ECO:0000313" key="2">
    <source>
        <dbReference type="EMBL" id="KAE9069805.1"/>
    </source>
</evidence>
<evidence type="ECO:0000313" key="7">
    <source>
        <dbReference type="Proteomes" id="UP000486351"/>
    </source>
</evidence>
<dbReference type="Proteomes" id="UP000440732">
    <property type="component" value="Unassembled WGS sequence"/>
</dbReference>
<evidence type="ECO:0000313" key="4">
    <source>
        <dbReference type="EMBL" id="KAE9275779.1"/>
    </source>
</evidence>
<dbReference type="EMBL" id="QXFY01004716">
    <property type="protein sequence ID" value="KAE9275779.1"/>
    <property type="molecule type" value="Genomic_DNA"/>
</dbReference>
<evidence type="ECO:0000313" key="3">
    <source>
        <dbReference type="EMBL" id="KAE9268858.1"/>
    </source>
</evidence>
<reference evidence="5 6" key="1">
    <citation type="submission" date="2018-08" db="EMBL/GenBank/DDBJ databases">
        <title>Genomic investigation of the strawberry pathogen Phytophthora fragariae indicates pathogenicity is determined by transcriptional variation in three key races.</title>
        <authorList>
            <person name="Adams T.M."/>
            <person name="Armitage A.D."/>
            <person name="Sobczyk M.K."/>
            <person name="Bates H.J."/>
            <person name="Dunwell J.M."/>
            <person name="Nellist C.F."/>
            <person name="Harrison R.J."/>
        </authorList>
    </citation>
    <scope>NUCLEOTIDE SEQUENCE [LARGE SCALE GENOMIC DNA]</scope>
    <source>
        <strain evidence="3 5">A4</strain>
        <strain evidence="2 6">NOV-5</strain>
        <strain evidence="4 7">NOV-77</strain>
        <strain evidence="1 8">ONT-3</strain>
    </source>
</reference>
<name>A0A6A3Q6G1_9STRA</name>
<dbReference type="EMBL" id="QXGA01004967">
    <property type="protein sequence ID" value="KAE9069805.1"/>
    <property type="molecule type" value="Genomic_DNA"/>
</dbReference>
<evidence type="ECO:0000313" key="5">
    <source>
        <dbReference type="Proteomes" id="UP000437068"/>
    </source>
</evidence>
<evidence type="ECO:0000313" key="8">
    <source>
        <dbReference type="Proteomes" id="UP000488956"/>
    </source>
</evidence>